<evidence type="ECO:0000259" key="3">
    <source>
        <dbReference type="Pfam" id="PF00561"/>
    </source>
</evidence>
<feature type="domain" description="AB hydrolase-1" evidence="3">
    <location>
        <begin position="94"/>
        <end position="215"/>
    </location>
</feature>
<dbReference type="EMBL" id="GEFM01000717">
    <property type="protein sequence ID" value="JAP75079.1"/>
    <property type="molecule type" value="mRNA"/>
</dbReference>
<proteinExistence type="evidence at transcript level"/>
<evidence type="ECO:0000256" key="2">
    <source>
        <dbReference type="SAM" id="Phobius"/>
    </source>
</evidence>
<dbReference type="AlphaFoldDB" id="A0A131Y766"/>
<organism evidence="4">
    <name type="scientific">Ixodes ricinus</name>
    <name type="common">Common tick</name>
    <name type="synonym">Acarus ricinus</name>
    <dbReference type="NCBI Taxonomy" id="34613"/>
    <lineage>
        <taxon>Eukaryota</taxon>
        <taxon>Metazoa</taxon>
        <taxon>Ecdysozoa</taxon>
        <taxon>Arthropoda</taxon>
        <taxon>Chelicerata</taxon>
        <taxon>Arachnida</taxon>
        <taxon>Acari</taxon>
        <taxon>Parasitiformes</taxon>
        <taxon>Ixodida</taxon>
        <taxon>Ixodoidea</taxon>
        <taxon>Ixodidae</taxon>
        <taxon>Ixodinae</taxon>
        <taxon>Ixodes</taxon>
    </lineage>
</organism>
<name>A0A131Y766_IXORI</name>
<accession>A0A131Y766</accession>
<dbReference type="PRINTS" id="PR00111">
    <property type="entry name" value="ABHYDROLASE"/>
</dbReference>
<sequence>IRRYKESLLGMVLRILSYFLTAIMLKLRRCFCWCPSSRESLDDAERRMLSFMKKPYCGFFVDIGRVSDIPRRNSRIWTVMVDPDDGSSDSARLPLVLVHGYLCGSALWVLNLESLAKKRTVYSIDLLGFGKSSRPTLSSDARTVELQLVQALEAWRQRVGLERFVILGHSLGAFVAAAYALRHPQRLAHVILEDPWGFTECLMPETPFQLVPWIVATFSRGIKFFSGTDICTLLRAGGILAPPILSVVLAHETNMFRKIVPDETAMPNYFYHCNVRKPSGEAAVKALMHRFPWAEHPMGPRLVALPPEMGLTFIYGEHSFMGRRPAFALREARPRSYVKIHVLEDCGHNLHYEKPDEFSDVVGKVCEAADEQTYEKPQ</sequence>
<dbReference type="PANTHER" id="PTHR42886">
    <property type="entry name" value="RE40534P-RELATED"/>
    <property type="match status" value="1"/>
</dbReference>
<protein>
    <submittedName>
        <fullName evidence="4">Putative conserved secreted protein</fullName>
    </submittedName>
</protein>
<evidence type="ECO:0000256" key="1">
    <source>
        <dbReference type="ARBA" id="ARBA00038097"/>
    </source>
</evidence>
<dbReference type="GO" id="GO:0005811">
    <property type="term" value="C:lipid droplet"/>
    <property type="evidence" value="ECO:0007669"/>
    <property type="project" value="TreeGrafter"/>
</dbReference>
<keyword evidence="2" id="KW-0472">Membrane</keyword>
<keyword evidence="2" id="KW-0812">Transmembrane</keyword>
<dbReference type="GO" id="GO:0005739">
    <property type="term" value="C:mitochondrion"/>
    <property type="evidence" value="ECO:0007669"/>
    <property type="project" value="TreeGrafter"/>
</dbReference>
<dbReference type="InterPro" id="IPR000073">
    <property type="entry name" value="AB_hydrolase_1"/>
</dbReference>
<dbReference type="GO" id="GO:0042171">
    <property type="term" value="F:lysophosphatidic acid acyltransferase activity"/>
    <property type="evidence" value="ECO:0007669"/>
    <property type="project" value="TreeGrafter"/>
</dbReference>
<dbReference type="Gene3D" id="3.40.50.1820">
    <property type="entry name" value="alpha/beta hydrolase"/>
    <property type="match status" value="1"/>
</dbReference>
<evidence type="ECO:0000313" key="4">
    <source>
        <dbReference type="EMBL" id="JAP75079.1"/>
    </source>
</evidence>
<keyword evidence="2" id="KW-1133">Transmembrane helix</keyword>
<dbReference type="PANTHER" id="PTHR42886:SF29">
    <property type="entry name" value="PUMMELIG, ISOFORM A"/>
    <property type="match status" value="1"/>
</dbReference>
<dbReference type="InterPro" id="IPR029058">
    <property type="entry name" value="AB_hydrolase_fold"/>
</dbReference>
<reference evidence="4" key="1">
    <citation type="submission" date="2016-02" db="EMBL/GenBank/DDBJ databases">
        <title>RNAseq analyses of the midgut from blood- or serum-fed Ixodes ricinus ticks.</title>
        <authorList>
            <person name="Perner J."/>
            <person name="Provaznik J."/>
            <person name="Schrenkova J."/>
            <person name="Urbanova V."/>
            <person name="Ribeiro J.M."/>
            <person name="Kopacek P."/>
        </authorList>
    </citation>
    <scope>NUCLEOTIDE SEQUENCE</scope>
    <source>
        <tissue evidence="4">Gut</tissue>
    </source>
</reference>
<comment type="similarity">
    <text evidence="1">Belongs to the peptidase S33 family. ABHD4/ABHD5 subfamily.</text>
</comment>
<dbReference type="SUPFAM" id="SSF53474">
    <property type="entry name" value="alpha/beta-Hydrolases"/>
    <property type="match status" value="1"/>
</dbReference>
<feature type="non-terminal residue" evidence="4">
    <location>
        <position position="1"/>
    </location>
</feature>
<feature type="transmembrane region" description="Helical" evidence="2">
    <location>
        <begin position="7"/>
        <end position="25"/>
    </location>
</feature>
<dbReference type="Pfam" id="PF00561">
    <property type="entry name" value="Abhydrolase_1"/>
    <property type="match status" value="1"/>
</dbReference>
<dbReference type="GO" id="GO:0006654">
    <property type="term" value="P:phosphatidic acid biosynthetic process"/>
    <property type="evidence" value="ECO:0007669"/>
    <property type="project" value="TreeGrafter"/>
</dbReference>
<dbReference type="GO" id="GO:0055088">
    <property type="term" value="P:lipid homeostasis"/>
    <property type="evidence" value="ECO:0007669"/>
    <property type="project" value="TreeGrafter"/>
</dbReference>
<dbReference type="GO" id="GO:0052689">
    <property type="term" value="F:carboxylic ester hydrolase activity"/>
    <property type="evidence" value="ECO:0007669"/>
    <property type="project" value="TreeGrafter"/>
</dbReference>